<proteinExistence type="predicted"/>
<evidence type="ECO:0000313" key="6">
    <source>
        <dbReference type="Proteomes" id="UP000464013"/>
    </source>
</evidence>
<evidence type="ECO:0000256" key="2">
    <source>
        <dbReference type="ARBA" id="ARBA00014024"/>
    </source>
</evidence>
<comment type="function">
    <text evidence="1">May be involved in the biogenesis of curli organelles.</text>
</comment>
<dbReference type="EMBL" id="CP035042">
    <property type="protein sequence ID" value="QHC51964.1"/>
    <property type="molecule type" value="Genomic_DNA"/>
</dbReference>
<name>A0A6I6ST84_9GAMM</name>
<reference evidence="5 6" key="1">
    <citation type="submission" date="2019-01" db="EMBL/GenBank/DDBJ databases">
        <title>Complete genome of a denitifying bacterium Halomons sp. BC-M4-5.</title>
        <authorList>
            <person name="Wang L."/>
            <person name="Shao Z."/>
        </authorList>
    </citation>
    <scope>NUCLEOTIDE SEQUENCE [LARGE SCALE GENOMIC DNA]</scope>
    <source>
        <strain evidence="5 6">BC-M4-5</strain>
    </source>
</reference>
<dbReference type="AlphaFoldDB" id="A0A6I6ST84"/>
<evidence type="ECO:0000313" key="5">
    <source>
        <dbReference type="EMBL" id="QHC51964.1"/>
    </source>
</evidence>
<feature type="chain" id="PRO_5026137602" description="Curli production assembly/transport component CsgE" evidence="4">
    <location>
        <begin position="24"/>
        <end position="177"/>
    </location>
</feature>
<evidence type="ECO:0000256" key="4">
    <source>
        <dbReference type="SAM" id="SignalP"/>
    </source>
</evidence>
<protein>
    <recommendedName>
        <fullName evidence="2">Curli production assembly/transport component CsgE</fullName>
    </recommendedName>
</protein>
<dbReference type="Proteomes" id="UP000464013">
    <property type="component" value="Chromosome"/>
</dbReference>
<dbReference type="KEGG" id="htx:EKK97_23390"/>
<evidence type="ECO:0000256" key="3">
    <source>
        <dbReference type="ARBA" id="ARBA00022729"/>
    </source>
</evidence>
<gene>
    <name evidence="5" type="ORF">EKK97_23390</name>
</gene>
<keyword evidence="3 4" id="KW-0732">Signal</keyword>
<feature type="signal peptide" evidence="4">
    <location>
        <begin position="1"/>
        <end position="23"/>
    </location>
</feature>
<dbReference type="InterPro" id="IPR018900">
    <property type="entry name" value="Curli_CsgE"/>
</dbReference>
<dbReference type="OrthoDB" id="6869495at2"/>
<keyword evidence="6" id="KW-1185">Reference proteome</keyword>
<accession>A0A6I6ST84</accession>
<dbReference type="Pfam" id="PF10627">
    <property type="entry name" value="CsgE"/>
    <property type="match status" value="1"/>
</dbReference>
<sequence>MAFFRKKFPMALFLVALGSLALAEVETPSSSLPTAPREPQVPQGAIEEEEALEEGEATEELSRQFRLGEPGLSGVIVDRTITMMGKTFYRRFSQLSSESHILSSTTLSVHERPDARWGSQVWVAENNRILFQAALPPRLSDIDRYAEAAVEQVEQLLVQRSIMQALESDPDLADEEI</sequence>
<evidence type="ECO:0000256" key="1">
    <source>
        <dbReference type="ARBA" id="ARBA00003989"/>
    </source>
</evidence>
<organism evidence="5 6">
    <name type="scientific">Billgrantia tianxiuensis</name>
    <dbReference type="NCBI Taxonomy" id="2497861"/>
    <lineage>
        <taxon>Bacteria</taxon>
        <taxon>Pseudomonadati</taxon>
        <taxon>Pseudomonadota</taxon>
        <taxon>Gammaproteobacteria</taxon>
        <taxon>Oceanospirillales</taxon>
        <taxon>Halomonadaceae</taxon>
        <taxon>Billgrantia</taxon>
    </lineage>
</organism>